<protein>
    <recommendedName>
        <fullName evidence="1">ACT domain-containing protein</fullName>
    </recommendedName>
</protein>
<dbReference type="PROSITE" id="PS51671">
    <property type="entry name" value="ACT"/>
    <property type="match status" value="1"/>
</dbReference>
<organism evidence="2 3">
    <name type="scientific">Micromonospora pallida</name>
    <dbReference type="NCBI Taxonomy" id="145854"/>
    <lineage>
        <taxon>Bacteria</taxon>
        <taxon>Bacillati</taxon>
        <taxon>Actinomycetota</taxon>
        <taxon>Actinomycetes</taxon>
        <taxon>Micromonosporales</taxon>
        <taxon>Micromonosporaceae</taxon>
        <taxon>Micromonospora</taxon>
    </lineage>
</organism>
<feature type="domain" description="ACT" evidence="1">
    <location>
        <begin position="50"/>
        <end position="123"/>
    </location>
</feature>
<dbReference type="Gene3D" id="3.30.70.260">
    <property type="match status" value="1"/>
</dbReference>
<dbReference type="Proteomes" id="UP000198959">
    <property type="component" value="Unassembled WGS sequence"/>
</dbReference>
<dbReference type="AlphaFoldDB" id="A0A1C6ST54"/>
<dbReference type="EMBL" id="FMHW01000002">
    <property type="protein sequence ID" value="SCL32824.1"/>
    <property type="molecule type" value="Genomic_DNA"/>
</dbReference>
<accession>A0A1C6ST54</accession>
<proteinExistence type="predicted"/>
<reference evidence="3" key="1">
    <citation type="submission" date="2016-06" db="EMBL/GenBank/DDBJ databases">
        <authorList>
            <person name="Varghese N."/>
            <person name="Submissions Spin"/>
        </authorList>
    </citation>
    <scope>NUCLEOTIDE SEQUENCE [LARGE SCALE GENOMIC DNA]</scope>
    <source>
        <strain evidence="3">DSM 43817</strain>
    </source>
</reference>
<evidence type="ECO:0000313" key="2">
    <source>
        <dbReference type="EMBL" id="SCL32824.1"/>
    </source>
</evidence>
<name>A0A1C6ST54_9ACTN</name>
<keyword evidence="3" id="KW-1185">Reference proteome</keyword>
<evidence type="ECO:0000259" key="1">
    <source>
        <dbReference type="PROSITE" id="PS51671"/>
    </source>
</evidence>
<dbReference type="SUPFAM" id="SSF55021">
    <property type="entry name" value="ACT-like"/>
    <property type="match status" value="1"/>
</dbReference>
<dbReference type="InterPro" id="IPR045865">
    <property type="entry name" value="ACT-like_dom_sf"/>
</dbReference>
<sequence length="281" mass="29233">MAFTIVVSRRGYRPGYCAATEVKRPSATLGTSLPDVYRPAERWGTDMLLRVRVTLPDRPGTLGQVARTLGVSGADIVQVVVLERLGGRAVDDFTVVWPGAGRLDRLMAGLTAIPGVRVDGVWQAIGSPTATGQDAELLAQVAANPADGLATLVDAVPGLLAADWAVAAAVPTDWASSGGGPTTVGYASWRTPEQPTLPEVTPLRPRAMTAPDGGHYAVAPFGRAGLVLVVARGAAEPFFPAAFHRTELDRLAQLVRASAVILGDRLDLAGAPATPAPGRRP</sequence>
<dbReference type="InterPro" id="IPR002912">
    <property type="entry name" value="ACT_dom"/>
</dbReference>
<gene>
    <name evidence="2" type="ORF">GA0074692_3418</name>
</gene>
<evidence type="ECO:0000313" key="3">
    <source>
        <dbReference type="Proteomes" id="UP000198959"/>
    </source>
</evidence>
<dbReference type="STRING" id="145854.GA0074692_3418"/>